<name>A0A2T1KCV6_9GAMM</name>
<keyword evidence="3" id="KW-1185">Reference proteome</keyword>
<evidence type="ECO:0000256" key="1">
    <source>
        <dbReference type="SAM" id="MobiDB-lite"/>
    </source>
</evidence>
<dbReference type="RefSeq" id="WP_106671873.1">
    <property type="nucleotide sequence ID" value="NZ_BMFE01000001.1"/>
</dbReference>
<evidence type="ECO:0000313" key="3">
    <source>
        <dbReference type="Proteomes" id="UP000238385"/>
    </source>
</evidence>
<accession>A0A2T1KCV6</accession>
<feature type="compositionally biased region" description="Polar residues" evidence="1">
    <location>
        <begin position="1"/>
        <end position="12"/>
    </location>
</feature>
<organism evidence="2 3">
    <name type="scientific">Marinobacter halophilus</name>
    <dbReference type="NCBI Taxonomy" id="1323740"/>
    <lineage>
        <taxon>Bacteria</taxon>
        <taxon>Pseudomonadati</taxon>
        <taxon>Pseudomonadota</taxon>
        <taxon>Gammaproteobacteria</taxon>
        <taxon>Pseudomonadales</taxon>
        <taxon>Marinobacteraceae</taxon>
        <taxon>Marinobacter</taxon>
    </lineage>
</organism>
<dbReference type="Proteomes" id="UP000238385">
    <property type="component" value="Unassembled WGS sequence"/>
</dbReference>
<proteinExistence type="predicted"/>
<feature type="region of interest" description="Disordered" evidence="1">
    <location>
        <begin position="1"/>
        <end position="20"/>
    </location>
</feature>
<sequence length="71" mass="7626">MTSDDSNSSQPGTARPAKIRKAACGIRYDEDELQEGIDFSSAVHLKPDDDEAKQAPATPPAKSKSAPKKNR</sequence>
<gene>
    <name evidence="2" type="ORF">C7H08_11295</name>
</gene>
<evidence type="ECO:0000313" key="2">
    <source>
        <dbReference type="EMBL" id="PSF07974.1"/>
    </source>
</evidence>
<comment type="caution">
    <text evidence="2">The sequence shown here is derived from an EMBL/GenBank/DDBJ whole genome shotgun (WGS) entry which is preliminary data.</text>
</comment>
<dbReference type="EMBL" id="PXNN01000013">
    <property type="protein sequence ID" value="PSF07974.1"/>
    <property type="molecule type" value="Genomic_DNA"/>
</dbReference>
<dbReference type="AlphaFoldDB" id="A0A2T1KCV6"/>
<protein>
    <submittedName>
        <fullName evidence="2">Uncharacterized protein</fullName>
    </submittedName>
</protein>
<feature type="region of interest" description="Disordered" evidence="1">
    <location>
        <begin position="38"/>
        <end position="71"/>
    </location>
</feature>
<feature type="compositionally biased region" description="Low complexity" evidence="1">
    <location>
        <begin position="54"/>
        <end position="64"/>
    </location>
</feature>
<dbReference type="OrthoDB" id="6371097at2"/>
<reference evidence="2 3" key="1">
    <citation type="submission" date="2018-03" db="EMBL/GenBank/DDBJ databases">
        <title>Marinobacter brunus sp. nov., a marine bacterium of Gamma-proteobacteria isolated from the surface seawater of the South China Sea.</title>
        <authorList>
            <person name="Cheng H."/>
            <person name="Wu Y.-H."/>
            <person name="Xamxidin M."/>
            <person name="Xu X.-W."/>
        </authorList>
    </citation>
    <scope>NUCLEOTIDE SEQUENCE [LARGE SCALE GENOMIC DNA]</scope>
    <source>
        <strain evidence="2 3">JCM 30472</strain>
    </source>
</reference>